<evidence type="ECO:0000313" key="6">
    <source>
        <dbReference type="EMBL" id="RRT80245.1"/>
    </source>
</evidence>
<keyword evidence="1" id="KW-0805">Transcription regulation</keyword>
<dbReference type="EMBL" id="AMZH03001194">
    <property type="protein sequence ID" value="RRT80245.1"/>
    <property type="molecule type" value="Genomic_DNA"/>
</dbReference>
<dbReference type="InterPro" id="IPR009057">
    <property type="entry name" value="Homeodomain-like_sf"/>
</dbReference>
<keyword evidence="3" id="KW-0804">Transcription</keyword>
<dbReference type="NCBIfam" id="TIGR01557">
    <property type="entry name" value="myb_SHAQKYF"/>
    <property type="match status" value="1"/>
</dbReference>
<dbReference type="Gene3D" id="1.10.10.60">
    <property type="entry name" value="Homeodomain-like"/>
    <property type="match status" value="1"/>
</dbReference>
<evidence type="ECO:0000313" key="7">
    <source>
        <dbReference type="Proteomes" id="UP000287651"/>
    </source>
</evidence>
<dbReference type="InterPro" id="IPR017930">
    <property type="entry name" value="Myb_dom"/>
</dbReference>
<dbReference type="SUPFAM" id="SSF46689">
    <property type="entry name" value="Homeodomain-like"/>
    <property type="match status" value="1"/>
</dbReference>
<name>A0A427AVK3_ENSVE</name>
<evidence type="ECO:0000256" key="4">
    <source>
        <dbReference type="ARBA" id="ARBA00023242"/>
    </source>
</evidence>
<evidence type="ECO:0000259" key="5">
    <source>
        <dbReference type="PROSITE" id="PS51294"/>
    </source>
</evidence>
<dbReference type="Proteomes" id="UP000287651">
    <property type="component" value="Unassembled WGS sequence"/>
</dbReference>
<protein>
    <recommendedName>
        <fullName evidence="5">HTH myb-type domain-containing protein</fullName>
    </recommendedName>
</protein>
<dbReference type="AlphaFoldDB" id="A0A427AVK3"/>
<reference evidence="6 7" key="1">
    <citation type="journal article" date="2014" name="Agronomy (Basel)">
        <title>A Draft Genome Sequence for Ensete ventricosum, the Drought-Tolerant Tree Against Hunger.</title>
        <authorList>
            <person name="Harrison J."/>
            <person name="Moore K.A."/>
            <person name="Paszkiewicz K."/>
            <person name="Jones T."/>
            <person name="Grant M."/>
            <person name="Ambacheew D."/>
            <person name="Muzemil S."/>
            <person name="Studholme D.J."/>
        </authorList>
    </citation>
    <scope>NUCLEOTIDE SEQUENCE [LARGE SCALE GENOMIC DNA]</scope>
</reference>
<keyword evidence="2" id="KW-0238">DNA-binding</keyword>
<dbReference type="InterPro" id="IPR006447">
    <property type="entry name" value="Myb_dom_plants"/>
</dbReference>
<dbReference type="Pfam" id="PF00249">
    <property type="entry name" value="Myb_DNA-binding"/>
    <property type="match status" value="1"/>
</dbReference>
<organism evidence="6 7">
    <name type="scientific">Ensete ventricosum</name>
    <name type="common">Abyssinian banana</name>
    <name type="synonym">Musa ensete</name>
    <dbReference type="NCBI Taxonomy" id="4639"/>
    <lineage>
        <taxon>Eukaryota</taxon>
        <taxon>Viridiplantae</taxon>
        <taxon>Streptophyta</taxon>
        <taxon>Embryophyta</taxon>
        <taxon>Tracheophyta</taxon>
        <taxon>Spermatophyta</taxon>
        <taxon>Magnoliopsida</taxon>
        <taxon>Liliopsida</taxon>
        <taxon>Zingiberales</taxon>
        <taxon>Musaceae</taxon>
        <taxon>Ensete</taxon>
    </lineage>
</organism>
<comment type="caution">
    <text evidence="6">The sequence shown here is derived from an EMBL/GenBank/DDBJ whole genome shotgun (WGS) entry which is preliminary data.</text>
</comment>
<evidence type="ECO:0000256" key="2">
    <source>
        <dbReference type="ARBA" id="ARBA00023125"/>
    </source>
</evidence>
<dbReference type="PANTHER" id="PTHR31499">
    <property type="entry name" value="MYB FAMILY TRANSCRIPTION FACTOR PHL11"/>
    <property type="match status" value="1"/>
</dbReference>
<dbReference type="GO" id="GO:0003677">
    <property type="term" value="F:DNA binding"/>
    <property type="evidence" value="ECO:0007669"/>
    <property type="project" value="UniProtKB-KW"/>
</dbReference>
<accession>A0A427AVK3</accession>
<dbReference type="PANTHER" id="PTHR31499:SF79">
    <property type="entry name" value="HTH MYB-TYPE DOMAIN-CONTAINING PROTEIN"/>
    <property type="match status" value="1"/>
</dbReference>
<gene>
    <name evidence="6" type="ORF">B296_00000889</name>
</gene>
<keyword evidence="4" id="KW-0539">Nucleus</keyword>
<feature type="domain" description="HTH myb-type" evidence="5">
    <location>
        <begin position="45"/>
        <end position="105"/>
    </location>
</feature>
<sequence length="253" mass="27547">MYQSKAFSSISPNSKNSLAHDQHLELSDNVVFSNSGRNDSGNSNLASRQRLRWTNELHDRFVDAVTQLGGPDRATPKGVLRVMGVPGLTIYHVKSHLQLRIEAQSKYLKKIIEEHQRLSGVPAEPPGVGIYAYGNDNCLNSDDKTDPPAPAPTSVFAVQDKAVSKPLTPDSTCCVSSPLESPKHERLVKRQRCSDVPGHETTDLMPAQHILVSSSGSDFQQPCSVFLAGRGQFDASSTSIFNEQFGNDSGSEL</sequence>
<evidence type="ECO:0000256" key="1">
    <source>
        <dbReference type="ARBA" id="ARBA00023015"/>
    </source>
</evidence>
<dbReference type="InterPro" id="IPR001005">
    <property type="entry name" value="SANT/Myb"/>
</dbReference>
<proteinExistence type="predicted"/>
<dbReference type="InterPro" id="IPR046955">
    <property type="entry name" value="PHR1-like"/>
</dbReference>
<evidence type="ECO:0000256" key="3">
    <source>
        <dbReference type="ARBA" id="ARBA00023163"/>
    </source>
</evidence>
<dbReference type="PROSITE" id="PS51294">
    <property type="entry name" value="HTH_MYB"/>
    <property type="match status" value="1"/>
</dbReference>
<dbReference type="GO" id="GO:0003700">
    <property type="term" value="F:DNA-binding transcription factor activity"/>
    <property type="evidence" value="ECO:0007669"/>
    <property type="project" value="InterPro"/>
</dbReference>